<reference evidence="7 8" key="1">
    <citation type="submission" date="2017-03" db="EMBL/GenBank/DDBJ databases">
        <authorList>
            <person name="Afonso C.L."/>
            <person name="Miller P.J."/>
            <person name="Scott M.A."/>
            <person name="Spackman E."/>
            <person name="Goraichik I."/>
            <person name="Dimitrov K.M."/>
            <person name="Suarez D.L."/>
            <person name="Swayne D.E."/>
        </authorList>
    </citation>
    <scope>NUCLEOTIDE SEQUENCE [LARGE SCALE GENOMIC DNA]</scope>
    <source>
        <strain evidence="7">PRJEB14757</strain>
    </source>
</reference>
<keyword evidence="4" id="KW-0694">RNA-binding</keyword>
<dbReference type="GO" id="GO:0000455">
    <property type="term" value="P:enzyme-directed rRNA pseudouridine synthesis"/>
    <property type="evidence" value="ECO:0007669"/>
    <property type="project" value="UniProtKB-ARBA"/>
</dbReference>
<dbReference type="GO" id="GO:0120159">
    <property type="term" value="F:rRNA pseudouridine synthase activity"/>
    <property type="evidence" value="ECO:0007669"/>
    <property type="project" value="UniProtKB-ARBA"/>
</dbReference>
<dbReference type="InterPro" id="IPR006225">
    <property type="entry name" value="PsdUridine_synth_RluC/D"/>
</dbReference>
<dbReference type="InterPro" id="IPR002942">
    <property type="entry name" value="S4_RNA-bd"/>
</dbReference>
<keyword evidence="2 5" id="KW-0413">Isomerase</keyword>
<dbReference type="PROSITE" id="PS50889">
    <property type="entry name" value="S4"/>
    <property type="match status" value="1"/>
</dbReference>
<dbReference type="SMART" id="SM00363">
    <property type="entry name" value="S4"/>
    <property type="match status" value="1"/>
</dbReference>
<evidence type="ECO:0000313" key="8">
    <source>
        <dbReference type="Proteomes" id="UP000191931"/>
    </source>
</evidence>
<dbReference type="InterPro" id="IPR006145">
    <property type="entry name" value="PsdUridine_synth_RsuA/RluA"/>
</dbReference>
<evidence type="ECO:0000256" key="5">
    <source>
        <dbReference type="RuleBase" id="RU362028"/>
    </source>
</evidence>
<evidence type="ECO:0000313" key="7">
    <source>
        <dbReference type="EMBL" id="SLM29032.1"/>
    </source>
</evidence>
<protein>
    <recommendedName>
        <fullName evidence="5">Pseudouridine synthase</fullName>
        <ecNumber evidence="5">5.4.99.-</ecNumber>
    </recommendedName>
</protein>
<dbReference type="CDD" id="cd02869">
    <property type="entry name" value="PseudoU_synth_RluA_like"/>
    <property type="match status" value="1"/>
</dbReference>
<dbReference type="Proteomes" id="UP000191931">
    <property type="component" value="Unassembled WGS sequence"/>
</dbReference>
<dbReference type="STRING" id="1246637.MTBBW1_1670048"/>
<feature type="active site" evidence="3">
    <location>
        <position position="140"/>
    </location>
</feature>
<dbReference type="PANTHER" id="PTHR21600:SF44">
    <property type="entry name" value="RIBOSOMAL LARGE SUBUNIT PSEUDOURIDINE SYNTHASE D"/>
    <property type="match status" value="1"/>
</dbReference>
<accession>A0A1W1H993</accession>
<feature type="domain" description="RNA-binding S4" evidence="6">
    <location>
        <begin position="14"/>
        <end position="80"/>
    </location>
</feature>
<dbReference type="PANTHER" id="PTHR21600">
    <property type="entry name" value="MITOCHONDRIAL RNA PSEUDOURIDINE SYNTHASE"/>
    <property type="match status" value="1"/>
</dbReference>
<dbReference type="Pfam" id="PF01479">
    <property type="entry name" value="S4"/>
    <property type="match status" value="1"/>
</dbReference>
<dbReference type="PROSITE" id="PS01129">
    <property type="entry name" value="PSI_RLU"/>
    <property type="match status" value="1"/>
</dbReference>
<dbReference type="InterPro" id="IPR050188">
    <property type="entry name" value="RluA_PseudoU_synthase"/>
</dbReference>
<dbReference type="RefSeq" id="WP_080805665.1">
    <property type="nucleotide sequence ID" value="NZ_LT828551.1"/>
</dbReference>
<dbReference type="InterPro" id="IPR020103">
    <property type="entry name" value="PsdUridine_synth_cat_dom_sf"/>
</dbReference>
<evidence type="ECO:0000256" key="2">
    <source>
        <dbReference type="ARBA" id="ARBA00023235"/>
    </source>
</evidence>
<evidence type="ECO:0000259" key="6">
    <source>
        <dbReference type="SMART" id="SM00363"/>
    </source>
</evidence>
<dbReference type="SUPFAM" id="SSF55120">
    <property type="entry name" value="Pseudouridine synthase"/>
    <property type="match status" value="1"/>
</dbReference>
<dbReference type="InterPro" id="IPR006224">
    <property type="entry name" value="PsdUridine_synth_RluA-like_CS"/>
</dbReference>
<dbReference type="Gene3D" id="3.30.2350.10">
    <property type="entry name" value="Pseudouridine synthase"/>
    <property type="match status" value="1"/>
</dbReference>
<gene>
    <name evidence="7" type="primary">rluD</name>
    <name evidence="7" type="ORF">MTBBW1_1670048</name>
</gene>
<dbReference type="EC" id="5.4.99.-" evidence="5"/>
<proteinExistence type="inferred from homology"/>
<dbReference type="AlphaFoldDB" id="A0A1W1H993"/>
<sequence length="341" mass="38695">MDIKFVVMSDYHGVRLDLFLAAQCPDYSRSRISALLKEGAILVGDERKKASYKVSVGDIVSGSICSSNGDEGVPVPQPIQLSILYKDSHILVIDKPPGMVVHPAPGNTEKTLVNALLDYCPEISSVGDDFLRPGIVHRLDRDTSGVMVVALTNPSFEFLKKEFMFRRVEKKYLAFISGNLEQMSGRVVMPIGRHPVKRKMMSVVNEAERGRYAETIWRVLERHDGTDLVEAELKTGRTHQIRVHFKALGHPLIGDSVYGFKSDFRKRSGGLCQGGQSRRVKDIYNYDIVDDMKNKAKRHLLHAWKLSFRHPWTGRRMFFTAPVPEDMRKYMRGELLINPHD</sequence>
<comment type="function">
    <text evidence="5">Responsible for synthesis of pseudouridine from uracil.</text>
</comment>
<comment type="similarity">
    <text evidence="1 5">Belongs to the pseudouridine synthase RluA family.</text>
</comment>
<name>A0A1W1H993_9BACT</name>
<dbReference type="InterPro" id="IPR036986">
    <property type="entry name" value="S4_RNA-bd_sf"/>
</dbReference>
<keyword evidence="8" id="KW-1185">Reference proteome</keyword>
<dbReference type="SUPFAM" id="SSF55174">
    <property type="entry name" value="Alpha-L RNA-binding motif"/>
    <property type="match status" value="1"/>
</dbReference>
<comment type="catalytic activity">
    <reaction evidence="5">
        <text>a uridine in RNA = a pseudouridine in RNA</text>
        <dbReference type="Rhea" id="RHEA:48348"/>
        <dbReference type="Rhea" id="RHEA-COMP:12068"/>
        <dbReference type="Rhea" id="RHEA-COMP:12069"/>
        <dbReference type="ChEBI" id="CHEBI:65314"/>
        <dbReference type="ChEBI" id="CHEBI:65315"/>
    </reaction>
</comment>
<dbReference type="Pfam" id="PF00849">
    <property type="entry name" value="PseudoU_synth_2"/>
    <property type="match status" value="1"/>
</dbReference>
<dbReference type="GO" id="GO:0003723">
    <property type="term" value="F:RNA binding"/>
    <property type="evidence" value="ECO:0007669"/>
    <property type="project" value="UniProtKB-KW"/>
</dbReference>
<organism evidence="7 8">
    <name type="scientific">Desulfamplus magnetovallimortis</name>
    <dbReference type="NCBI Taxonomy" id="1246637"/>
    <lineage>
        <taxon>Bacteria</taxon>
        <taxon>Pseudomonadati</taxon>
        <taxon>Thermodesulfobacteriota</taxon>
        <taxon>Desulfobacteria</taxon>
        <taxon>Desulfobacterales</taxon>
        <taxon>Desulfobacteraceae</taxon>
        <taxon>Desulfamplus</taxon>
    </lineage>
</organism>
<evidence type="ECO:0000256" key="3">
    <source>
        <dbReference type="PIRSR" id="PIRSR606225-1"/>
    </source>
</evidence>
<dbReference type="OrthoDB" id="128480at2"/>
<dbReference type="EMBL" id="FWEV01000076">
    <property type="protein sequence ID" value="SLM29032.1"/>
    <property type="molecule type" value="Genomic_DNA"/>
</dbReference>
<dbReference type="NCBIfam" id="TIGR00005">
    <property type="entry name" value="rluA_subfam"/>
    <property type="match status" value="1"/>
</dbReference>
<dbReference type="Gene3D" id="3.10.290.10">
    <property type="entry name" value="RNA-binding S4 domain"/>
    <property type="match status" value="1"/>
</dbReference>
<evidence type="ECO:0000256" key="1">
    <source>
        <dbReference type="ARBA" id="ARBA00010876"/>
    </source>
</evidence>
<dbReference type="CDD" id="cd00165">
    <property type="entry name" value="S4"/>
    <property type="match status" value="1"/>
</dbReference>
<evidence type="ECO:0000256" key="4">
    <source>
        <dbReference type="PROSITE-ProRule" id="PRU00182"/>
    </source>
</evidence>